<organism evidence="1 2">
    <name type="scientific">Falsiroseomonas frigidaquae</name>
    <dbReference type="NCBI Taxonomy" id="487318"/>
    <lineage>
        <taxon>Bacteria</taxon>
        <taxon>Pseudomonadati</taxon>
        <taxon>Pseudomonadota</taxon>
        <taxon>Alphaproteobacteria</taxon>
        <taxon>Acetobacterales</taxon>
        <taxon>Roseomonadaceae</taxon>
        <taxon>Falsiroseomonas</taxon>
    </lineage>
</organism>
<accession>A0ABX1ES13</accession>
<keyword evidence="2" id="KW-1185">Reference proteome</keyword>
<name>A0ABX1ES13_9PROT</name>
<dbReference type="SUPFAM" id="SSF158837">
    <property type="entry name" value="AGR C 984p-like"/>
    <property type="match status" value="1"/>
</dbReference>
<dbReference type="EMBL" id="JAAVTX010000001">
    <property type="protein sequence ID" value="NKE43305.1"/>
    <property type="molecule type" value="Genomic_DNA"/>
</dbReference>
<evidence type="ECO:0000313" key="2">
    <source>
        <dbReference type="Proteomes" id="UP000765160"/>
    </source>
</evidence>
<comment type="caution">
    <text evidence="1">The sequence shown here is derived from an EMBL/GenBank/DDBJ whole genome shotgun (WGS) entry which is preliminary data.</text>
</comment>
<gene>
    <name evidence="1" type="ORF">HB662_00845</name>
</gene>
<dbReference type="Proteomes" id="UP000765160">
    <property type="component" value="Unassembled WGS sequence"/>
</dbReference>
<proteinExistence type="predicted"/>
<dbReference type="Gene3D" id="1.10.3700.10">
    <property type="entry name" value="AGR C 984p-like"/>
    <property type="match status" value="1"/>
</dbReference>
<dbReference type="InterPro" id="IPR010626">
    <property type="entry name" value="DUF1217"/>
</dbReference>
<protein>
    <submittedName>
        <fullName evidence="1">DUF1217 domain-containing protein</fullName>
    </submittedName>
</protein>
<sequence>MIQLSGSQLLMILGAGETTAPTLGPTERIGLFKTSVANLDRETARLQKDPQVVRDLARLDRAIDKAKSPEDLFKDPEAVRVLLQGLGLADQAANVGLAKAALLSDPKDAKSLAARLPDTRWKTAAAQLDFAGTGMDTLRGTALRETIAKGLVDYKRLTKIGEQSEAVADALYLRNMPEGTTPNVYDVLGNKVLRRIATTLAGLPKELALQGVEAQARSLERGIKLADFADPRKREVLIQRYLAVAADTATANDPLAGLGITL</sequence>
<dbReference type="Pfam" id="PF06748">
    <property type="entry name" value="DUF1217"/>
    <property type="match status" value="1"/>
</dbReference>
<dbReference type="RefSeq" id="WP_168046208.1">
    <property type="nucleotide sequence ID" value="NZ_JAATJR010000001.1"/>
</dbReference>
<evidence type="ECO:0000313" key="1">
    <source>
        <dbReference type="EMBL" id="NKE43305.1"/>
    </source>
</evidence>
<dbReference type="InterPro" id="IPR023157">
    <property type="entry name" value="AGR-C-984p-like_sf"/>
</dbReference>
<reference evidence="1 2" key="1">
    <citation type="submission" date="2020-03" db="EMBL/GenBank/DDBJ databases">
        <title>Roseomonas selenitidurans sp. nov. isolated from soil.</title>
        <authorList>
            <person name="Liu H."/>
        </authorList>
    </citation>
    <scope>NUCLEOTIDE SEQUENCE [LARGE SCALE GENOMIC DNA]</scope>
    <source>
        <strain evidence="1 2">JCM 15073</strain>
    </source>
</reference>